<dbReference type="HOGENOM" id="CLU_028523_2_1_2"/>
<dbReference type="EMBL" id="CP002565">
    <property type="protein sequence ID" value="AEB67705.1"/>
    <property type="molecule type" value="Genomic_DNA"/>
</dbReference>
<dbReference type="InterPro" id="IPR002822">
    <property type="entry name" value="Ni_insertion"/>
</dbReference>
<proteinExistence type="predicted"/>
<protein>
    <recommendedName>
        <fullName evidence="4">Nickel pincer cofactor biosynthesis protein LarC</fullName>
    </recommendedName>
</protein>
<dbReference type="KEGG" id="mcj:MCON_0941"/>
<dbReference type="Pfam" id="PF01969">
    <property type="entry name" value="Ni_insertion"/>
    <property type="match status" value="1"/>
</dbReference>
<dbReference type="PANTHER" id="PTHR36566">
    <property type="entry name" value="NICKEL INSERTION PROTEIN-RELATED"/>
    <property type="match status" value="1"/>
</dbReference>
<organism evidence="2 3">
    <name type="scientific">Methanothrix soehngenii (strain ATCC 5969 / DSM 3671 / JCM 10134 / NBRC 103675 / OCM 69 / GP-6)</name>
    <name type="common">Methanosaeta concilii</name>
    <dbReference type="NCBI Taxonomy" id="990316"/>
    <lineage>
        <taxon>Archaea</taxon>
        <taxon>Methanobacteriati</taxon>
        <taxon>Methanobacteriota</taxon>
        <taxon>Stenosarchaea group</taxon>
        <taxon>Methanomicrobia</taxon>
        <taxon>Methanotrichales</taxon>
        <taxon>Methanotrichaceae</taxon>
        <taxon>Methanothrix</taxon>
    </lineage>
</organism>
<dbReference type="Gene3D" id="3.30.70.1380">
    <property type="entry name" value="Transcriptional regulatory protein pf0864 domain like"/>
    <property type="match status" value="1"/>
</dbReference>
<evidence type="ECO:0000256" key="1">
    <source>
        <dbReference type="ARBA" id="ARBA00022596"/>
    </source>
</evidence>
<evidence type="ECO:0000313" key="2">
    <source>
        <dbReference type="EMBL" id="AEB67705.1"/>
    </source>
</evidence>
<dbReference type="AlphaFoldDB" id="F4BYS8"/>
<keyword evidence="3" id="KW-1185">Reference proteome</keyword>
<evidence type="ECO:0008006" key="4">
    <source>
        <dbReference type="Google" id="ProtNLM"/>
    </source>
</evidence>
<reference evidence="2 3" key="1">
    <citation type="journal article" date="2011" name="J. Bacteriol.">
        <title>Complete genome sequence of Methanosaeta concilii, a specialist in aceticlastic methanogenesis.</title>
        <authorList>
            <person name="Barber R.D."/>
            <person name="Zhang L."/>
            <person name="Harnack M."/>
            <person name="Olson M.V."/>
            <person name="Kaul R."/>
            <person name="Ingram-Smith C."/>
            <person name="Smith K.S."/>
        </authorList>
    </citation>
    <scope>NUCLEOTIDE SEQUENCE [LARGE SCALE GENOMIC DNA]</scope>
    <source>
        <strain evidence="3">ATCC 5969 / DSM 3671 / JCM 10134 / NBRC 103675 / OCM 69 / GP-6</strain>
    </source>
</reference>
<dbReference type="PANTHER" id="PTHR36566:SF1">
    <property type="entry name" value="PYRIDINIUM-3,5-BISTHIOCARBOXYLIC ACID MONONUCLEOTIDE NICKEL INSERTION PROTEIN"/>
    <property type="match status" value="1"/>
</dbReference>
<gene>
    <name evidence="2" type="ordered locus">MCON_0941</name>
</gene>
<dbReference type="InParanoid" id="F4BYS8"/>
<accession>F4BYS8</accession>
<name>F4BYS8_METSG</name>
<dbReference type="Proteomes" id="UP000007807">
    <property type="component" value="Chromosome"/>
</dbReference>
<evidence type="ECO:0000313" key="3">
    <source>
        <dbReference type="Proteomes" id="UP000007807"/>
    </source>
</evidence>
<sequence>MLLSSLVDLIRSPATLEPLAKAIGELPNCTAFSYKFEKNCSCGISAKKIDVVLMEERFRSGIVLVASARKLMEELNLSREASGLVVSVLEDLIAAGERVHRHSFSSCRVASLKTLFEVLGSAYILDKEGFLEGTIYATPPALGSSAVGIDGIQIGGPAPATLEILCKHQMAYSSLPVDSELTTSTGAALLANLADYIVDFYPAMKPIAVGYGAGTSDLNGRPNVLRILEGESFRATRESIILLETNIDDLSGETVGYVMQRLFKEGAVDVFVTPAQGKKNRPVSIISVITDHSACDRMIRVLMEETGTLGVRVQEVPRVVADRERVPRQFSIQGKIFEVRVKTSYVDGKIISIKPEYEDLKKMAECLNIPLNHVTEAVKRELPGLARLDDA</sequence>
<dbReference type="STRING" id="990316.MCON_0941"/>
<keyword evidence="1" id="KW-0533">Nickel</keyword>